<keyword evidence="3" id="KW-0472">Membrane</keyword>
<dbReference type="AlphaFoldDB" id="A0A2W5QPF9"/>
<dbReference type="InterPro" id="IPR036259">
    <property type="entry name" value="MFS_trans_sf"/>
</dbReference>
<evidence type="ECO:0000313" key="4">
    <source>
        <dbReference type="EMBL" id="PZQ56563.1"/>
    </source>
</evidence>
<feature type="transmembrane region" description="Helical" evidence="3">
    <location>
        <begin position="148"/>
        <end position="166"/>
    </location>
</feature>
<feature type="transmembrane region" description="Helical" evidence="3">
    <location>
        <begin position="302"/>
        <end position="324"/>
    </location>
</feature>
<gene>
    <name evidence="4" type="ORF">DI555_04190</name>
</gene>
<reference evidence="4 5" key="1">
    <citation type="submission" date="2017-08" db="EMBL/GenBank/DDBJ databases">
        <title>Infants hospitalized years apart are colonized by the same room-sourced microbial strains.</title>
        <authorList>
            <person name="Brooks B."/>
            <person name="Olm M.R."/>
            <person name="Firek B.A."/>
            <person name="Baker R."/>
            <person name="Thomas B.C."/>
            <person name="Morowitz M.J."/>
            <person name="Banfield J.F."/>
        </authorList>
    </citation>
    <scope>NUCLEOTIDE SEQUENCE [LARGE SCALE GENOMIC DNA]</scope>
    <source>
        <strain evidence="4">S2_005_002_R2_33</strain>
    </source>
</reference>
<dbReference type="GO" id="GO:0008643">
    <property type="term" value="P:carbohydrate transport"/>
    <property type="evidence" value="ECO:0007669"/>
    <property type="project" value="InterPro"/>
</dbReference>
<evidence type="ECO:0000256" key="3">
    <source>
        <dbReference type="SAM" id="Phobius"/>
    </source>
</evidence>
<protein>
    <submittedName>
        <fullName evidence="4">MFS transporter</fullName>
    </submittedName>
</protein>
<dbReference type="SUPFAM" id="SSF103473">
    <property type="entry name" value="MFS general substrate transporter"/>
    <property type="match status" value="1"/>
</dbReference>
<dbReference type="GO" id="GO:0015293">
    <property type="term" value="F:symporter activity"/>
    <property type="evidence" value="ECO:0007669"/>
    <property type="project" value="InterPro"/>
</dbReference>
<dbReference type="InterPro" id="IPR039672">
    <property type="entry name" value="MFS_2"/>
</dbReference>
<accession>A0A2W5QPF9</accession>
<feature type="transmembrane region" description="Helical" evidence="3">
    <location>
        <begin position="214"/>
        <end position="239"/>
    </location>
</feature>
<dbReference type="Gene3D" id="1.20.1250.20">
    <property type="entry name" value="MFS general substrate transporter like domains"/>
    <property type="match status" value="2"/>
</dbReference>
<dbReference type="GO" id="GO:0005886">
    <property type="term" value="C:plasma membrane"/>
    <property type="evidence" value="ECO:0007669"/>
    <property type="project" value="TreeGrafter"/>
</dbReference>
<dbReference type="PANTHER" id="PTHR11328:SF24">
    <property type="entry name" value="MAJOR FACILITATOR SUPERFAMILY (MFS) PROFILE DOMAIN-CONTAINING PROTEIN"/>
    <property type="match status" value="1"/>
</dbReference>
<feature type="transmembrane region" description="Helical" evidence="3">
    <location>
        <begin position="336"/>
        <end position="354"/>
    </location>
</feature>
<dbReference type="EMBL" id="QFPX01000003">
    <property type="protein sequence ID" value="PZQ56563.1"/>
    <property type="molecule type" value="Genomic_DNA"/>
</dbReference>
<feature type="transmembrane region" description="Helical" evidence="3">
    <location>
        <begin position="82"/>
        <end position="110"/>
    </location>
</feature>
<feature type="transmembrane region" description="Helical" evidence="3">
    <location>
        <begin position="187"/>
        <end position="208"/>
    </location>
</feature>
<comment type="similarity">
    <text evidence="1">Belongs to the sodium:galactoside symporter (TC 2.A.2) family.</text>
</comment>
<feature type="transmembrane region" description="Helical" evidence="3">
    <location>
        <begin position="275"/>
        <end position="296"/>
    </location>
</feature>
<feature type="transmembrane region" description="Helical" evidence="3">
    <location>
        <begin position="122"/>
        <end position="142"/>
    </location>
</feature>
<organism evidence="4 5">
    <name type="scientific">Novosphingobium pentaromativorans</name>
    <dbReference type="NCBI Taxonomy" id="205844"/>
    <lineage>
        <taxon>Bacteria</taxon>
        <taxon>Pseudomonadati</taxon>
        <taxon>Pseudomonadota</taxon>
        <taxon>Alphaproteobacteria</taxon>
        <taxon>Sphingomonadales</taxon>
        <taxon>Sphingomonadaceae</taxon>
        <taxon>Novosphingobium</taxon>
    </lineage>
</organism>
<feature type="region of interest" description="Disordered" evidence="2">
    <location>
        <begin position="1"/>
        <end position="26"/>
    </location>
</feature>
<feature type="transmembrane region" description="Helical" evidence="3">
    <location>
        <begin position="401"/>
        <end position="426"/>
    </location>
</feature>
<dbReference type="Proteomes" id="UP000249082">
    <property type="component" value="Unassembled WGS sequence"/>
</dbReference>
<evidence type="ECO:0000256" key="2">
    <source>
        <dbReference type="SAM" id="MobiDB-lite"/>
    </source>
</evidence>
<evidence type="ECO:0000256" key="1">
    <source>
        <dbReference type="ARBA" id="ARBA00009617"/>
    </source>
</evidence>
<name>A0A2W5QPF9_9SPHN</name>
<feature type="transmembrane region" description="Helical" evidence="3">
    <location>
        <begin position="50"/>
        <end position="70"/>
    </location>
</feature>
<proteinExistence type="inferred from homology"/>
<comment type="caution">
    <text evidence="4">The sequence shown here is derived from an EMBL/GenBank/DDBJ whole genome shotgun (WGS) entry which is preliminary data.</text>
</comment>
<dbReference type="PANTHER" id="PTHR11328">
    <property type="entry name" value="MAJOR FACILITATOR SUPERFAMILY DOMAIN-CONTAINING PROTEIN"/>
    <property type="match status" value="1"/>
</dbReference>
<feature type="transmembrane region" description="Helical" evidence="3">
    <location>
        <begin position="446"/>
        <end position="464"/>
    </location>
</feature>
<feature type="transmembrane region" description="Helical" evidence="3">
    <location>
        <begin position="360"/>
        <end position="380"/>
    </location>
</feature>
<keyword evidence="3" id="KW-1133">Transmembrane helix</keyword>
<sequence length="481" mass="50188">MDALCPSAAPPQVPVRSGRSSKRHRAPLTACAVEPRDSSQAQCKPGRLGLARLAVFSLPVLLFQAVELAWRSYLPAFLTQTVGVSLALVGGLMLGVRVFDAVADVVLGWVSDTTTTPLGRRAPWMALGAIMVPVGALALFLAPPGSGVLRVIGAGVLLHIGYSFIVTPHGGWGLELSEDEAERTRIMGAKVWFGVMGSIGMLALIGLLERRFGFTIASLAAMLGIVIAAAAPLAVFAVLATFREPRPKAGNVPAAPSLAELLRVMIGDPDLRRILVLYMLCGMADASTAAVFLFLAEPVLGLKGLGAMLLLMQPVMVLFTLPLWAIMADRFGRRRVLAVGFGWQALTMPLVLLVPTGNAAAFALFLALRGLTFGIDYMLLRAMVADIAEKGSGSGPRMSGSYYALSSVTLKLALGLGAGFGLWLVSASGFQVGTAPGATASLAIRLAYALPSAFAGLCALLVLGGRGAAAPQAMVHDLQFS</sequence>
<dbReference type="Pfam" id="PF13347">
    <property type="entry name" value="MFS_2"/>
    <property type="match status" value="1"/>
</dbReference>
<keyword evidence="3" id="KW-0812">Transmembrane</keyword>
<evidence type="ECO:0000313" key="5">
    <source>
        <dbReference type="Proteomes" id="UP000249082"/>
    </source>
</evidence>